<evidence type="ECO:0000256" key="1">
    <source>
        <dbReference type="SAM" id="MobiDB-lite"/>
    </source>
</evidence>
<dbReference type="EMBL" id="PZQS01000014">
    <property type="protein sequence ID" value="PVD18270.1"/>
    <property type="molecule type" value="Genomic_DNA"/>
</dbReference>
<protein>
    <submittedName>
        <fullName evidence="2">Uncharacterized protein</fullName>
    </submittedName>
</protein>
<feature type="region of interest" description="Disordered" evidence="1">
    <location>
        <begin position="277"/>
        <end position="305"/>
    </location>
</feature>
<feature type="region of interest" description="Disordered" evidence="1">
    <location>
        <begin position="570"/>
        <end position="589"/>
    </location>
</feature>
<organism evidence="2 3">
    <name type="scientific">Pomacea canaliculata</name>
    <name type="common">Golden apple snail</name>
    <dbReference type="NCBI Taxonomy" id="400727"/>
    <lineage>
        <taxon>Eukaryota</taxon>
        <taxon>Metazoa</taxon>
        <taxon>Spiralia</taxon>
        <taxon>Lophotrochozoa</taxon>
        <taxon>Mollusca</taxon>
        <taxon>Gastropoda</taxon>
        <taxon>Caenogastropoda</taxon>
        <taxon>Architaenioglossa</taxon>
        <taxon>Ampullarioidea</taxon>
        <taxon>Ampullariidae</taxon>
        <taxon>Pomacea</taxon>
    </lineage>
</organism>
<feature type="compositionally biased region" description="Low complexity" evidence="1">
    <location>
        <begin position="279"/>
        <end position="301"/>
    </location>
</feature>
<proteinExistence type="predicted"/>
<feature type="region of interest" description="Disordered" evidence="1">
    <location>
        <begin position="455"/>
        <end position="476"/>
    </location>
</feature>
<feature type="region of interest" description="Disordered" evidence="1">
    <location>
        <begin position="1"/>
        <end position="28"/>
    </location>
</feature>
<comment type="caution">
    <text evidence="2">The sequence shown here is derived from an EMBL/GenBank/DDBJ whole genome shotgun (WGS) entry which is preliminary data.</text>
</comment>
<evidence type="ECO:0000313" key="2">
    <source>
        <dbReference type="EMBL" id="PVD18270.1"/>
    </source>
</evidence>
<evidence type="ECO:0000313" key="3">
    <source>
        <dbReference type="Proteomes" id="UP000245119"/>
    </source>
</evidence>
<dbReference type="Proteomes" id="UP000245119">
    <property type="component" value="Linkage Group LG14"/>
</dbReference>
<name>A0A2T7NAR2_POMCA</name>
<gene>
    <name evidence="2" type="ORF">C0Q70_20819</name>
</gene>
<dbReference type="AlphaFoldDB" id="A0A2T7NAR2"/>
<keyword evidence="3" id="KW-1185">Reference proteome</keyword>
<reference evidence="2 3" key="1">
    <citation type="submission" date="2018-04" db="EMBL/GenBank/DDBJ databases">
        <title>The genome of golden apple snail Pomacea canaliculata provides insight into stress tolerance and invasive adaptation.</title>
        <authorList>
            <person name="Liu C."/>
            <person name="Liu B."/>
            <person name="Ren Y."/>
            <person name="Zhang Y."/>
            <person name="Wang H."/>
            <person name="Li S."/>
            <person name="Jiang F."/>
            <person name="Yin L."/>
            <person name="Zhang G."/>
            <person name="Qian W."/>
            <person name="Fan W."/>
        </authorList>
    </citation>
    <scope>NUCLEOTIDE SEQUENCE [LARGE SCALE GENOMIC DNA]</scope>
    <source>
        <strain evidence="2">SZHN2017</strain>
        <tissue evidence="2">Muscle</tissue>
    </source>
</reference>
<feature type="compositionally biased region" description="Polar residues" evidence="1">
    <location>
        <begin position="533"/>
        <end position="543"/>
    </location>
</feature>
<accession>A0A2T7NAR2</accession>
<sequence length="589" mass="62612">MQYTGPSVNDYSLSPTIQPPDSSSVQSITPFVSPTSHLQSAGSSVIESFSSFSPSTHLLSTTNSVSGVSSTLSPFSEMQSAVSIVVDNIASLIIEADLSNSFLLTTQLRHTGSNVDYNFLSPTIQPSCDESIVPNSTPSFSPKSDLQSAGSSIINDSPSHLPTTPLLSFTNFIADLSPSLWLSSEFQYTDSSVMDYSLSPTIQSSSDESIVHIGFPSSLLTSTLQSVGSSVNSPSSSHITTPLSTTNIAGDLSASPLRTSELQYTVSSVMDYSLSPTGHSSHSSVVEQVSPSSVPTSQQQSLDTTGNDYSASLLPIIQPHFTESSVADLSISLSPIIHPSADESIVHNGSPFSPTSHLQSAVSSINDHFPSFLTTTQPLSTSNLIADLTHYLSLSNEVQSHSLSPFSELQSVVSIVVEDPGSLTIETDLYNSFLHTTQLQHTGINVDYNSLSPTIQPSSDESIVPNSTPSSPNSYLQSAGSSIINYSRSPLPTTQLLSTSNFRADLSSSPSLSSELQYTESQFTADSVEEFSPSLSPTNEPQFTINSITDLSTSLSPTRKLQYTSNVDDYSLSPTIQSPSDNSTVQNNL</sequence>
<feature type="region of interest" description="Disordered" evidence="1">
    <location>
        <begin position="523"/>
        <end position="543"/>
    </location>
</feature>